<evidence type="ECO:0000313" key="2">
    <source>
        <dbReference type="EMBL" id="QQK78921.1"/>
    </source>
</evidence>
<dbReference type="KEGG" id="scib:HUG20_02710"/>
<evidence type="ECO:0000313" key="3">
    <source>
        <dbReference type="Proteomes" id="UP000595349"/>
    </source>
</evidence>
<dbReference type="AlphaFoldDB" id="A0A7T6Z8S6"/>
<dbReference type="Proteomes" id="UP000595349">
    <property type="component" value="Chromosome"/>
</dbReference>
<proteinExistence type="predicted"/>
<accession>A0A7T6Z8S6</accession>
<gene>
    <name evidence="2" type="ORF">HUG20_02710</name>
</gene>
<evidence type="ECO:0000256" key="1">
    <source>
        <dbReference type="SAM" id="MobiDB-lite"/>
    </source>
</evidence>
<name>A0A7T6Z8S6_9BACI</name>
<dbReference type="RefSeq" id="WP_200087799.1">
    <property type="nucleotide sequence ID" value="NZ_CP054706.1"/>
</dbReference>
<sequence length="91" mass="10436">MRKKISVPVRLFTVTYLLFFIGVLGTSPTSATFEDEESLEGKISSTDSFGEEDEEDVESDDEDHDEDSEEDESEQEPDDEDEMEEDEDEEE</sequence>
<organism evidence="2 3">
    <name type="scientific">Salicibibacter cibi</name>
    <dbReference type="NCBI Taxonomy" id="2743001"/>
    <lineage>
        <taxon>Bacteria</taxon>
        <taxon>Bacillati</taxon>
        <taxon>Bacillota</taxon>
        <taxon>Bacilli</taxon>
        <taxon>Bacillales</taxon>
        <taxon>Bacillaceae</taxon>
        <taxon>Salicibibacter</taxon>
    </lineage>
</organism>
<dbReference type="EMBL" id="CP054706">
    <property type="protein sequence ID" value="QQK78921.1"/>
    <property type="molecule type" value="Genomic_DNA"/>
</dbReference>
<feature type="compositionally biased region" description="Acidic residues" evidence="1">
    <location>
        <begin position="49"/>
        <end position="91"/>
    </location>
</feature>
<keyword evidence="3" id="KW-1185">Reference proteome</keyword>
<protein>
    <submittedName>
        <fullName evidence="2">Uncharacterized protein</fullName>
    </submittedName>
</protein>
<feature type="region of interest" description="Disordered" evidence="1">
    <location>
        <begin position="28"/>
        <end position="91"/>
    </location>
</feature>
<reference evidence="2 3" key="1">
    <citation type="submission" date="2020-06" db="EMBL/GenBank/DDBJ databases">
        <title>Genomic analysis of Salicibibacter sp. NKC21-4.</title>
        <authorList>
            <person name="Oh Y.J."/>
        </authorList>
    </citation>
    <scope>NUCLEOTIDE SEQUENCE [LARGE SCALE GENOMIC DNA]</scope>
    <source>
        <strain evidence="2 3">NKC21-4</strain>
    </source>
</reference>